<dbReference type="AlphaFoldDB" id="A0A6A6AJE6"/>
<name>A0A6A6AJE6_9PLEO</name>
<feature type="chain" id="PRO_5025449776" evidence="2">
    <location>
        <begin position="17"/>
        <end position="168"/>
    </location>
</feature>
<keyword evidence="4" id="KW-1185">Reference proteome</keyword>
<evidence type="ECO:0000313" key="4">
    <source>
        <dbReference type="Proteomes" id="UP000799771"/>
    </source>
</evidence>
<sequence>MRFQTLTALLCATTLADKIEWDLLDVELPAESLEMPVFNYSVSANLPASVIPRVVHDLLVLQTSAVMENPRQVVAPSTKTRHAAPTSLVWHAAPTKPAAEADAAPPADPAAAEEKDAATSGRHAAVRRNAVTQTTRIVAAKFAARMIRSAAAMCAVMRDRLARLRGVV</sequence>
<evidence type="ECO:0000256" key="1">
    <source>
        <dbReference type="SAM" id="MobiDB-lite"/>
    </source>
</evidence>
<gene>
    <name evidence="3" type="ORF">P153DRAFT_384442</name>
</gene>
<feature type="compositionally biased region" description="Low complexity" evidence="1">
    <location>
        <begin position="96"/>
        <end position="105"/>
    </location>
</feature>
<evidence type="ECO:0000256" key="2">
    <source>
        <dbReference type="SAM" id="SignalP"/>
    </source>
</evidence>
<dbReference type="RefSeq" id="XP_033525612.1">
    <property type="nucleotide sequence ID" value="XM_033670340.1"/>
</dbReference>
<dbReference type="Proteomes" id="UP000799771">
    <property type="component" value="Unassembled WGS sequence"/>
</dbReference>
<evidence type="ECO:0000313" key="3">
    <source>
        <dbReference type="EMBL" id="KAF2131225.1"/>
    </source>
</evidence>
<dbReference type="GeneID" id="54410772"/>
<organism evidence="3 4">
    <name type="scientific">Dothidotthia symphoricarpi CBS 119687</name>
    <dbReference type="NCBI Taxonomy" id="1392245"/>
    <lineage>
        <taxon>Eukaryota</taxon>
        <taxon>Fungi</taxon>
        <taxon>Dikarya</taxon>
        <taxon>Ascomycota</taxon>
        <taxon>Pezizomycotina</taxon>
        <taxon>Dothideomycetes</taxon>
        <taxon>Pleosporomycetidae</taxon>
        <taxon>Pleosporales</taxon>
        <taxon>Dothidotthiaceae</taxon>
        <taxon>Dothidotthia</taxon>
    </lineage>
</organism>
<proteinExistence type="predicted"/>
<accession>A0A6A6AJE6</accession>
<feature type="signal peptide" evidence="2">
    <location>
        <begin position="1"/>
        <end position="16"/>
    </location>
</feature>
<dbReference type="EMBL" id="ML977503">
    <property type="protein sequence ID" value="KAF2131225.1"/>
    <property type="molecule type" value="Genomic_DNA"/>
</dbReference>
<protein>
    <submittedName>
        <fullName evidence="3">Uncharacterized protein</fullName>
    </submittedName>
</protein>
<keyword evidence="2" id="KW-0732">Signal</keyword>
<reference evidence="3" key="1">
    <citation type="journal article" date="2020" name="Stud. Mycol.">
        <title>101 Dothideomycetes genomes: a test case for predicting lifestyles and emergence of pathogens.</title>
        <authorList>
            <person name="Haridas S."/>
            <person name="Albert R."/>
            <person name="Binder M."/>
            <person name="Bloem J."/>
            <person name="Labutti K."/>
            <person name="Salamov A."/>
            <person name="Andreopoulos B."/>
            <person name="Baker S."/>
            <person name="Barry K."/>
            <person name="Bills G."/>
            <person name="Bluhm B."/>
            <person name="Cannon C."/>
            <person name="Castanera R."/>
            <person name="Culley D."/>
            <person name="Daum C."/>
            <person name="Ezra D."/>
            <person name="Gonzalez J."/>
            <person name="Henrissat B."/>
            <person name="Kuo A."/>
            <person name="Liang C."/>
            <person name="Lipzen A."/>
            <person name="Lutzoni F."/>
            <person name="Magnuson J."/>
            <person name="Mondo S."/>
            <person name="Nolan M."/>
            <person name="Ohm R."/>
            <person name="Pangilinan J."/>
            <person name="Park H.-J."/>
            <person name="Ramirez L."/>
            <person name="Alfaro M."/>
            <person name="Sun H."/>
            <person name="Tritt A."/>
            <person name="Yoshinaga Y."/>
            <person name="Zwiers L.-H."/>
            <person name="Turgeon B."/>
            <person name="Goodwin S."/>
            <person name="Spatafora J."/>
            <person name="Crous P."/>
            <person name="Grigoriev I."/>
        </authorList>
    </citation>
    <scope>NUCLEOTIDE SEQUENCE</scope>
    <source>
        <strain evidence="3">CBS 119687</strain>
    </source>
</reference>
<feature type="region of interest" description="Disordered" evidence="1">
    <location>
        <begin position="96"/>
        <end position="124"/>
    </location>
</feature>